<evidence type="ECO:0000313" key="8">
    <source>
        <dbReference type="EMBL" id="NYD24818.1"/>
    </source>
</evidence>
<proteinExistence type="predicted"/>
<dbReference type="Pfam" id="PF02653">
    <property type="entry name" value="BPD_transp_2"/>
    <property type="match status" value="1"/>
</dbReference>
<evidence type="ECO:0000313" key="9">
    <source>
        <dbReference type="Proteomes" id="UP000521922"/>
    </source>
</evidence>
<feature type="region of interest" description="Disordered" evidence="6">
    <location>
        <begin position="1"/>
        <end position="32"/>
    </location>
</feature>
<feature type="transmembrane region" description="Helical" evidence="7">
    <location>
        <begin position="159"/>
        <end position="179"/>
    </location>
</feature>
<feature type="region of interest" description="Disordered" evidence="6">
    <location>
        <begin position="353"/>
        <end position="377"/>
    </location>
</feature>
<evidence type="ECO:0000256" key="3">
    <source>
        <dbReference type="ARBA" id="ARBA00022692"/>
    </source>
</evidence>
<reference evidence="8 9" key="1">
    <citation type="submission" date="2020-07" db="EMBL/GenBank/DDBJ databases">
        <title>Sequencing the genomes of 1000 actinobacteria strains.</title>
        <authorList>
            <person name="Klenk H.-P."/>
        </authorList>
    </citation>
    <scope>NUCLEOTIDE SEQUENCE [LARGE SCALE GENOMIC DNA]</scope>
    <source>
        <strain evidence="8 9">DSM 7487</strain>
    </source>
</reference>
<evidence type="ECO:0000256" key="7">
    <source>
        <dbReference type="SAM" id="Phobius"/>
    </source>
</evidence>
<dbReference type="InterPro" id="IPR001851">
    <property type="entry name" value="ABC_transp_permease"/>
</dbReference>
<dbReference type="RefSeq" id="WP_179755473.1">
    <property type="nucleotide sequence ID" value="NZ_BAAAGN010000015.1"/>
</dbReference>
<sequence>MPASDSPRTHRPVAPPAVPARAAADERARPTARTTFRSTLRTTSRAGALRRLGLWLVLAVVVAVLSIVSPTFRSTFNLQNVLEQNALIGVVACGMTIMMISGGFDLSVGATGATAAVTGAAVANLGWGTVPTVAAALLVGLVVGLVNGVLIARLRINAFVTTFAMASVVLGLLFVSTGAQSIPGGTPALQWAATGRLGPVPVSFVLFAACLLVVWLLLTRTKFGHYVHAVGGNAQASRLSGVPVELVQIASFALGGVFASAGGLILLGQTSVGQPSAAADWPLRAIAVCVVGGVALTGGVGRIEDVLAATLLLGVIANGMNQLGIASDWQPIVTGLVILVAVVLDQHSRRKRVTAPAPAPAPAATPSPATGTAPRTS</sequence>
<comment type="subcellular location">
    <subcellularLocation>
        <location evidence="1">Cell membrane</location>
        <topology evidence="1">Multi-pass membrane protein</topology>
    </subcellularLocation>
</comment>
<dbReference type="Proteomes" id="UP000521922">
    <property type="component" value="Unassembled WGS sequence"/>
</dbReference>
<dbReference type="PANTHER" id="PTHR32196">
    <property type="entry name" value="ABC TRANSPORTER PERMEASE PROTEIN YPHD-RELATED-RELATED"/>
    <property type="match status" value="1"/>
</dbReference>
<evidence type="ECO:0000256" key="4">
    <source>
        <dbReference type="ARBA" id="ARBA00022989"/>
    </source>
</evidence>
<gene>
    <name evidence="8" type="ORF">BJ968_004358</name>
</gene>
<accession>A0A7Y9J3A7</accession>
<feature type="compositionally biased region" description="Low complexity" evidence="6">
    <location>
        <begin position="366"/>
        <end position="377"/>
    </location>
</feature>
<dbReference type="AlphaFoldDB" id="A0A7Y9J3A7"/>
<evidence type="ECO:0000256" key="6">
    <source>
        <dbReference type="SAM" id="MobiDB-lite"/>
    </source>
</evidence>
<keyword evidence="2" id="KW-1003">Cell membrane</keyword>
<feature type="transmembrane region" description="Helical" evidence="7">
    <location>
        <begin position="52"/>
        <end position="72"/>
    </location>
</feature>
<dbReference type="EMBL" id="JACCBB010000001">
    <property type="protein sequence ID" value="NYD24818.1"/>
    <property type="molecule type" value="Genomic_DNA"/>
</dbReference>
<keyword evidence="4 7" id="KW-1133">Transmembrane helix</keyword>
<dbReference type="CDD" id="cd06579">
    <property type="entry name" value="TM_PBP1_transp_AraH_like"/>
    <property type="match status" value="1"/>
</dbReference>
<evidence type="ECO:0000256" key="1">
    <source>
        <dbReference type="ARBA" id="ARBA00004651"/>
    </source>
</evidence>
<feature type="transmembrane region" description="Helical" evidence="7">
    <location>
        <begin position="84"/>
        <end position="101"/>
    </location>
</feature>
<keyword evidence="9" id="KW-1185">Reference proteome</keyword>
<feature type="transmembrane region" description="Helical" evidence="7">
    <location>
        <begin position="133"/>
        <end position="152"/>
    </location>
</feature>
<feature type="transmembrane region" description="Helical" evidence="7">
    <location>
        <begin position="281"/>
        <end position="299"/>
    </location>
</feature>
<dbReference type="GO" id="GO:0022857">
    <property type="term" value="F:transmembrane transporter activity"/>
    <property type="evidence" value="ECO:0007669"/>
    <property type="project" value="InterPro"/>
</dbReference>
<name>A0A7Y9J3A7_9ACTN</name>
<organism evidence="8 9">
    <name type="scientific">Kineococcus aurantiacus</name>
    <dbReference type="NCBI Taxonomy" id="37633"/>
    <lineage>
        <taxon>Bacteria</taxon>
        <taxon>Bacillati</taxon>
        <taxon>Actinomycetota</taxon>
        <taxon>Actinomycetes</taxon>
        <taxon>Kineosporiales</taxon>
        <taxon>Kineosporiaceae</taxon>
        <taxon>Kineococcus</taxon>
    </lineage>
</organism>
<comment type="caution">
    <text evidence="8">The sequence shown here is derived from an EMBL/GenBank/DDBJ whole genome shotgun (WGS) entry which is preliminary data.</text>
</comment>
<evidence type="ECO:0000256" key="5">
    <source>
        <dbReference type="ARBA" id="ARBA00023136"/>
    </source>
</evidence>
<protein>
    <submittedName>
        <fullName evidence="8">Ribose/xylose/arabinose/galactoside ABC-type transport system permease subunit</fullName>
    </submittedName>
</protein>
<keyword evidence="5 7" id="KW-0472">Membrane</keyword>
<feature type="transmembrane region" description="Helical" evidence="7">
    <location>
        <begin position="199"/>
        <end position="218"/>
    </location>
</feature>
<dbReference type="GO" id="GO:0005886">
    <property type="term" value="C:plasma membrane"/>
    <property type="evidence" value="ECO:0007669"/>
    <property type="project" value="UniProtKB-SubCell"/>
</dbReference>
<feature type="transmembrane region" description="Helical" evidence="7">
    <location>
        <begin position="329"/>
        <end position="344"/>
    </location>
</feature>
<keyword evidence="3 7" id="KW-0812">Transmembrane</keyword>
<feature type="transmembrane region" description="Helical" evidence="7">
    <location>
        <begin position="246"/>
        <end position="269"/>
    </location>
</feature>
<evidence type="ECO:0000256" key="2">
    <source>
        <dbReference type="ARBA" id="ARBA00022475"/>
    </source>
</evidence>